<keyword evidence="1" id="KW-0812">Transmembrane</keyword>
<gene>
    <name evidence="2" type="ORF">Hyperionvirus3_50</name>
</gene>
<name>A0A3G5A8T1_9VIRU</name>
<feature type="transmembrane region" description="Helical" evidence="1">
    <location>
        <begin position="20"/>
        <end position="37"/>
    </location>
</feature>
<keyword evidence="1" id="KW-1133">Transmembrane helix</keyword>
<organism evidence="2">
    <name type="scientific">Hyperionvirus sp</name>
    <dbReference type="NCBI Taxonomy" id="2487770"/>
    <lineage>
        <taxon>Viruses</taxon>
        <taxon>Varidnaviria</taxon>
        <taxon>Bamfordvirae</taxon>
        <taxon>Nucleocytoviricota</taxon>
        <taxon>Megaviricetes</taxon>
        <taxon>Imitervirales</taxon>
        <taxon>Mimiviridae</taxon>
        <taxon>Klosneuvirinae</taxon>
    </lineage>
</organism>
<protein>
    <submittedName>
        <fullName evidence="2">Uncharacterized protein</fullName>
    </submittedName>
</protein>
<reference evidence="2" key="1">
    <citation type="submission" date="2018-10" db="EMBL/GenBank/DDBJ databases">
        <title>Hidden diversity of soil giant viruses.</title>
        <authorList>
            <person name="Schulz F."/>
            <person name="Alteio L."/>
            <person name="Goudeau D."/>
            <person name="Ryan E.M."/>
            <person name="Malmstrom R.R."/>
            <person name="Blanchard J."/>
            <person name="Woyke T."/>
        </authorList>
    </citation>
    <scope>NUCLEOTIDE SEQUENCE</scope>
    <source>
        <strain evidence="2">HYV1</strain>
    </source>
</reference>
<keyword evidence="1" id="KW-0472">Membrane</keyword>
<accession>A0A3G5A8T1</accession>
<evidence type="ECO:0000256" key="1">
    <source>
        <dbReference type="SAM" id="Phobius"/>
    </source>
</evidence>
<sequence length="44" mass="5279">MLEEYMERLTDEGRWVDSSYNHLVLCIAYNLMIWMHVGNGDKMN</sequence>
<dbReference type="EMBL" id="MK072385">
    <property type="protein sequence ID" value="AYV82904.1"/>
    <property type="molecule type" value="Genomic_DNA"/>
</dbReference>
<evidence type="ECO:0000313" key="2">
    <source>
        <dbReference type="EMBL" id="AYV82904.1"/>
    </source>
</evidence>
<proteinExistence type="predicted"/>